<dbReference type="SUPFAM" id="SSF56235">
    <property type="entry name" value="N-terminal nucleophile aminohydrolases (Ntn hydrolases)"/>
    <property type="match status" value="1"/>
</dbReference>
<feature type="binding site" evidence="9">
    <location>
        <position position="289"/>
    </location>
    <ligand>
        <name>ATP</name>
        <dbReference type="ChEBI" id="CHEBI:30616"/>
    </ligand>
</feature>
<gene>
    <name evidence="12" type="ORF">BCL74_2002</name>
</gene>
<dbReference type="GO" id="GO:0005829">
    <property type="term" value="C:cytosol"/>
    <property type="evidence" value="ECO:0007669"/>
    <property type="project" value="TreeGrafter"/>
</dbReference>
<organism evidence="12 13">
    <name type="scientific">Oceanibaculum indicum</name>
    <dbReference type="NCBI Taxonomy" id="526216"/>
    <lineage>
        <taxon>Bacteria</taxon>
        <taxon>Pseudomonadati</taxon>
        <taxon>Pseudomonadota</taxon>
        <taxon>Alphaproteobacteria</taxon>
        <taxon>Rhodospirillales</taxon>
        <taxon>Oceanibaculaceae</taxon>
        <taxon>Oceanibaculum</taxon>
    </lineage>
</organism>
<dbReference type="Gene3D" id="3.40.50.620">
    <property type="entry name" value="HUPs"/>
    <property type="match status" value="1"/>
</dbReference>
<feature type="site" description="Important for beta-aspartyl-AMP intermediate formation" evidence="10">
    <location>
        <position position="365"/>
    </location>
</feature>
<dbReference type="InterPro" id="IPR051786">
    <property type="entry name" value="ASN_synthetase/amidase"/>
</dbReference>
<evidence type="ECO:0000256" key="3">
    <source>
        <dbReference type="ARBA" id="ARBA00012737"/>
    </source>
</evidence>
<dbReference type="OrthoDB" id="9763290at2"/>
<dbReference type="InterPro" id="IPR006426">
    <property type="entry name" value="Asn_synth_AEB"/>
</dbReference>
<evidence type="ECO:0000256" key="2">
    <source>
        <dbReference type="ARBA" id="ARBA00005752"/>
    </source>
</evidence>
<dbReference type="Pfam" id="PF13537">
    <property type="entry name" value="GATase_7"/>
    <property type="match status" value="1"/>
</dbReference>
<dbReference type="PROSITE" id="PS51278">
    <property type="entry name" value="GATASE_TYPE_2"/>
    <property type="match status" value="1"/>
</dbReference>
<dbReference type="CDD" id="cd00712">
    <property type="entry name" value="AsnB"/>
    <property type="match status" value="1"/>
</dbReference>
<reference evidence="12 13" key="1">
    <citation type="submission" date="2018-10" db="EMBL/GenBank/DDBJ databases">
        <title>Comparative analysis of microorganisms from saline springs in Andes Mountain Range, Colombia.</title>
        <authorList>
            <person name="Rubin E."/>
        </authorList>
    </citation>
    <scope>NUCLEOTIDE SEQUENCE [LARGE SCALE GENOMIC DNA]</scope>
    <source>
        <strain evidence="12 13">USBA 36</strain>
    </source>
</reference>
<evidence type="ECO:0000256" key="5">
    <source>
        <dbReference type="ARBA" id="ARBA00022840"/>
    </source>
</evidence>
<evidence type="ECO:0000259" key="11">
    <source>
        <dbReference type="PROSITE" id="PS51278"/>
    </source>
</evidence>
<keyword evidence="6 8" id="KW-0315">Glutamine amidotransferase</keyword>
<dbReference type="InterPro" id="IPR001962">
    <property type="entry name" value="Asn_synthase"/>
</dbReference>
<dbReference type="InterPro" id="IPR017932">
    <property type="entry name" value="GATase_2_dom"/>
</dbReference>
<dbReference type="AlphaFoldDB" id="A0A420WGH1"/>
<feature type="active site" description="For GATase activity" evidence="8">
    <location>
        <position position="2"/>
    </location>
</feature>
<comment type="similarity">
    <text evidence="2">Belongs to the asparagine synthetase family.</text>
</comment>
<dbReference type="GO" id="GO:0006529">
    <property type="term" value="P:asparagine biosynthetic process"/>
    <property type="evidence" value="ECO:0007669"/>
    <property type="project" value="UniProtKB-KW"/>
</dbReference>
<evidence type="ECO:0000256" key="1">
    <source>
        <dbReference type="ARBA" id="ARBA00005187"/>
    </source>
</evidence>
<proteinExistence type="inferred from homology"/>
<keyword evidence="5 9" id="KW-0067">ATP-binding</keyword>
<evidence type="ECO:0000256" key="4">
    <source>
        <dbReference type="ARBA" id="ARBA00022741"/>
    </source>
</evidence>
<keyword evidence="8" id="KW-0061">Asparagine biosynthesis</keyword>
<dbReference type="NCBIfam" id="TIGR01536">
    <property type="entry name" value="asn_synth_AEB"/>
    <property type="match status" value="1"/>
</dbReference>
<sequence>MCGIAGFLGAAHEPAAWPETIRTMLTAIGHRGPDAMGHMLDDRAALGTARLSIIDIASGIQPMGDPSGRYWLAYNGEVYNYLELRAELEAAGRVFETRSDTEVVLQAWLHWGAACLPRFNGGFAFALYDRASGRLVLARDRYGKRPLFYLQRGGEFYFASEMKSFFAVPGFSFEQDEQQLASILACWTPLPDQTGFRGIDSLPMGEWMSVENGAVTRHRYEALSFEAAESVASEAEALELIRERLRASVALRLRSDVEVGVYLSGGVDSAITALLAQRESRHALSTFSVAFEDAAFDESPQQREMADFLGSHHQALTISHGDIASALPDAVFHAEMPAFRCAFVPMYLLSRLTRDAGIKVILSGEGADEAFLGYDLFKEVLLRRAWNDLGEDVRRDRLGRLYPHLTHYGPQEIAALTGLYQQFAEERMPGLFSHEMRFQNGRFAARLLRDAGDPFAAISRLVDEAPGYGAMTDIHKAQWLEYRTLLAGYLLSTQGERMSLAHGVENRCPFLDPSVVAAASATNLRFDDGFEEKRLLRRAFADELPASIVTKRKFPYRAPDSAAFASARPDYLEALLSESELTKLPFLDAKFARRLTDKVLNRPAGEIGTKEDQCFVFLLSIALLDRFFVRREGAGLTRVVPPQSRAIDLRGKPLAA</sequence>
<dbReference type="PANTHER" id="PTHR43284">
    <property type="entry name" value="ASPARAGINE SYNTHETASE (GLUTAMINE-HYDROLYZING)"/>
    <property type="match status" value="1"/>
</dbReference>
<evidence type="ECO:0000256" key="6">
    <source>
        <dbReference type="ARBA" id="ARBA00022962"/>
    </source>
</evidence>
<comment type="catalytic activity">
    <reaction evidence="7">
        <text>L-aspartate + L-glutamine + ATP + H2O = L-asparagine + L-glutamate + AMP + diphosphate + H(+)</text>
        <dbReference type="Rhea" id="RHEA:12228"/>
        <dbReference type="ChEBI" id="CHEBI:15377"/>
        <dbReference type="ChEBI" id="CHEBI:15378"/>
        <dbReference type="ChEBI" id="CHEBI:29985"/>
        <dbReference type="ChEBI" id="CHEBI:29991"/>
        <dbReference type="ChEBI" id="CHEBI:30616"/>
        <dbReference type="ChEBI" id="CHEBI:33019"/>
        <dbReference type="ChEBI" id="CHEBI:58048"/>
        <dbReference type="ChEBI" id="CHEBI:58359"/>
        <dbReference type="ChEBI" id="CHEBI:456215"/>
        <dbReference type="EC" id="6.3.5.4"/>
    </reaction>
</comment>
<dbReference type="CDD" id="cd01991">
    <property type="entry name" value="Asn_synthase_B_C"/>
    <property type="match status" value="1"/>
</dbReference>
<evidence type="ECO:0000313" key="12">
    <source>
        <dbReference type="EMBL" id="RKQ70066.1"/>
    </source>
</evidence>
<protein>
    <recommendedName>
        <fullName evidence="3">asparagine synthase (glutamine-hydrolyzing)</fullName>
        <ecNumber evidence="3">6.3.5.4</ecNumber>
    </recommendedName>
</protein>
<evidence type="ECO:0000256" key="7">
    <source>
        <dbReference type="ARBA" id="ARBA00048741"/>
    </source>
</evidence>
<dbReference type="InterPro" id="IPR033738">
    <property type="entry name" value="AsnB_N"/>
</dbReference>
<name>A0A420WGH1_9PROT</name>
<dbReference type="GO" id="GO:0005524">
    <property type="term" value="F:ATP binding"/>
    <property type="evidence" value="ECO:0007669"/>
    <property type="project" value="UniProtKB-KW"/>
</dbReference>
<comment type="pathway">
    <text evidence="1">Amino-acid biosynthesis; L-asparagine biosynthesis; L-asparagine from L-aspartate (L-Gln route): step 1/1.</text>
</comment>
<dbReference type="Gene3D" id="3.60.20.10">
    <property type="entry name" value="Glutamine Phosphoribosylpyrophosphate, subunit 1, domain 1"/>
    <property type="match status" value="1"/>
</dbReference>
<dbReference type="Pfam" id="PF00733">
    <property type="entry name" value="Asn_synthase"/>
    <property type="match status" value="1"/>
</dbReference>
<dbReference type="Proteomes" id="UP000277424">
    <property type="component" value="Unassembled WGS sequence"/>
</dbReference>
<dbReference type="GO" id="GO:0004066">
    <property type="term" value="F:asparagine synthase (glutamine-hydrolyzing) activity"/>
    <property type="evidence" value="ECO:0007669"/>
    <property type="project" value="UniProtKB-EC"/>
</dbReference>
<feature type="binding site" evidence="9">
    <location>
        <position position="100"/>
    </location>
    <ligand>
        <name>L-glutamine</name>
        <dbReference type="ChEBI" id="CHEBI:58359"/>
    </ligand>
</feature>
<dbReference type="InterPro" id="IPR014729">
    <property type="entry name" value="Rossmann-like_a/b/a_fold"/>
</dbReference>
<dbReference type="PIRSF" id="PIRSF001589">
    <property type="entry name" value="Asn_synthetase_glu-h"/>
    <property type="match status" value="1"/>
</dbReference>
<keyword evidence="8" id="KW-0028">Amino-acid biosynthesis</keyword>
<evidence type="ECO:0000256" key="10">
    <source>
        <dbReference type="PIRSR" id="PIRSR001589-3"/>
    </source>
</evidence>
<dbReference type="InterPro" id="IPR029055">
    <property type="entry name" value="Ntn_hydrolases_N"/>
</dbReference>
<accession>A0A420WGH1</accession>
<comment type="caution">
    <text evidence="12">The sequence shown here is derived from an EMBL/GenBank/DDBJ whole genome shotgun (WGS) entry which is preliminary data.</text>
</comment>
<dbReference type="SUPFAM" id="SSF52402">
    <property type="entry name" value="Adenine nucleotide alpha hydrolases-like"/>
    <property type="match status" value="1"/>
</dbReference>
<evidence type="ECO:0000256" key="8">
    <source>
        <dbReference type="PIRSR" id="PIRSR001589-1"/>
    </source>
</evidence>
<dbReference type="EC" id="6.3.5.4" evidence="3"/>
<evidence type="ECO:0000256" key="9">
    <source>
        <dbReference type="PIRSR" id="PIRSR001589-2"/>
    </source>
</evidence>
<feature type="domain" description="Glutamine amidotransferase type-2" evidence="11">
    <location>
        <begin position="2"/>
        <end position="213"/>
    </location>
</feature>
<dbReference type="PANTHER" id="PTHR43284:SF1">
    <property type="entry name" value="ASPARAGINE SYNTHETASE"/>
    <property type="match status" value="1"/>
</dbReference>
<keyword evidence="4 9" id="KW-0547">Nucleotide-binding</keyword>
<dbReference type="EMBL" id="RBIG01000002">
    <property type="protein sequence ID" value="RKQ70066.1"/>
    <property type="molecule type" value="Genomic_DNA"/>
</dbReference>
<feature type="binding site" evidence="9">
    <location>
        <begin position="363"/>
        <end position="364"/>
    </location>
    <ligand>
        <name>ATP</name>
        <dbReference type="ChEBI" id="CHEBI:30616"/>
    </ligand>
</feature>
<evidence type="ECO:0000313" key="13">
    <source>
        <dbReference type="Proteomes" id="UP000277424"/>
    </source>
</evidence>
<dbReference type="RefSeq" id="WP_121219620.1">
    <property type="nucleotide sequence ID" value="NZ_RBIG01000002.1"/>
</dbReference>